<sequence>MEDKTHDYNKFILNKNKSSINDLFNNSVSNNFNHENITALNYNKVIINNNSITNNISNNISNNAIHNINANGINNNFIKPKPSKLDLIDNSELTSFPLVPPPASSLTPNSVDNSYQNISITNTFHCNYNYANSSDTNLNTDNNHNNSNGNGNNFKNKIINNSFSVFISSINLNFPNFNYNANYHDNTNNFINNNNTNNNTNNGNNYYINNYINNYNYNDSDQYVSSILNFNDTPIIQDSNNVKIIIPIDDPIILVEDYFDPNINDYQNIDADNQISNNDILNHLNLKKLVLNLPLKFNDIIANNNHNNHNNHNNLLNLVLSLKDNISLNKPSDLNQNLHIPSNNLELNSIITPSLSTSTTIESLNTSFQSNYSSVENSISFSSSSNLKSNQLKSITNIPSISTSTSNSNSLSNPLSNSNMNSLKYCLLCDKPLYDLSSQLPSSSNYNKFICENCIEIYNLLQFYLNQFNSNNDFFLDNLSPTELNLFKYLFPNLFPKEDTNEIENNNAIINNNDNNDHDSFTDFNLNDSFQTLKLTDLSNPPNAESDNINDTNNTISINNNNNPERNYPTYSLPKKRFKKNLKRFNHNYQNSQDFDYSTLSIDQDYSKTLPTFSNDLISQLKNLSQDNATYNTLTTNPNKSKKSNKPTNHNSFLRLRNSHHTLIHANSDWYLNVKKKLRWRWRVKGLLPQFDFLIKNNNSRNEFYR</sequence>
<organism evidence="2 3">
    <name type="scientific">Ascoidea rubescens DSM 1968</name>
    <dbReference type="NCBI Taxonomy" id="1344418"/>
    <lineage>
        <taxon>Eukaryota</taxon>
        <taxon>Fungi</taxon>
        <taxon>Dikarya</taxon>
        <taxon>Ascomycota</taxon>
        <taxon>Saccharomycotina</taxon>
        <taxon>Saccharomycetes</taxon>
        <taxon>Ascoideaceae</taxon>
        <taxon>Ascoidea</taxon>
    </lineage>
</organism>
<dbReference type="InParanoid" id="A0A1D2VHW0"/>
<name>A0A1D2VHW0_9ASCO</name>
<dbReference type="Proteomes" id="UP000095038">
    <property type="component" value="Unassembled WGS sequence"/>
</dbReference>
<dbReference type="GeneID" id="30962729"/>
<dbReference type="FunCoup" id="A0A1D2VHW0">
    <property type="interactions" value="24"/>
</dbReference>
<evidence type="ECO:0000256" key="1">
    <source>
        <dbReference type="SAM" id="MobiDB-lite"/>
    </source>
</evidence>
<feature type="region of interest" description="Disordered" evidence="1">
    <location>
        <begin position="537"/>
        <end position="572"/>
    </location>
</feature>
<keyword evidence="3" id="KW-1185">Reference proteome</keyword>
<proteinExistence type="predicted"/>
<accession>A0A1D2VHW0</accession>
<feature type="region of interest" description="Disordered" evidence="1">
    <location>
        <begin position="632"/>
        <end position="652"/>
    </location>
</feature>
<evidence type="ECO:0000313" key="3">
    <source>
        <dbReference type="Proteomes" id="UP000095038"/>
    </source>
</evidence>
<gene>
    <name evidence="2" type="ORF">ASCRUDRAFT_13554</name>
</gene>
<dbReference type="EMBL" id="KV454480">
    <property type="protein sequence ID" value="ODV61195.1"/>
    <property type="molecule type" value="Genomic_DNA"/>
</dbReference>
<reference evidence="3" key="1">
    <citation type="submission" date="2016-05" db="EMBL/GenBank/DDBJ databases">
        <title>Comparative genomics of biotechnologically important yeasts.</title>
        <authorList>
            <consortium name="DOE Joint Genome Institute"/>
            <person name="Riley R."/>
            <person name="Haridas S."/>
            <person name="Wolfe K.H."/>
            <person name="Lopes M.R."/>
            <person name="Hittinger C.T."/>
            <person name="Goker M."/>
            <person name="Salamov A."/>
            <person name="Wisecaver J."/>
            <person name="Long T.M."/>
            <person name="Aerts A.L."/>
            <person name="Barry K."/>
            <person name="Choi C."/>
            <person name="Clum A."/>
            <person name="Coughlan A.Y."/>
            <person name="Deshpande S."/>
            <person name="Douglass A.P."/>
            <person name="Hanson S.J."/>
            <person name="Klenk H.-P."/>
            <person name="Labutti K."/>
            <person name="Lapidus A."/>
            <person name="Lindquist E."/>
            <person name="Lipzen A."/>
            <person name="Meier-Kolthoff J.P."/>
            <person name="Ohm R.A."/>
            <person name="Otillar R.P."/>
            <person name="Pangilinan J."/>
            <person name="Peng Y."/>
            <person name="Rokas A."/>
            <person name="Rosa C.A."/>
            <person name="Scheuner C."/>
            <person name="Sibirny A.A."/>
            <person name="Slot J.C."/>
            <person name="Stielow J.B."/>
            <person name="Sun H."/>
            <person name="Kurtzman C.P."/>
            <person name="Blackwell M."/>
            <person name="Grigoriev I.V."/>
            <person name="Jeffries T.W."/>
        </authorList>
    </citation>
    <scope>NUCLEOTIDE SEQUENCE [LARGE SCALE GENOMIC DNA]</scope>
    <source>
        <strain evidence="3">DSM 1968</strain>
    </source>
</reference>
<dbReference type="RefSeq" id="XP_020047502.1">
    <property type="nucleotide sequence ID" value="XM_020189093.1"/>
</dbReference>
<dbReference type="OrthoDB" id="3980787at2759"/>
<protein>
    <submittedName>
        <fullName evidence="2">Uncharacterized protein</fullName>
    </submittedName>
</protein>
<feature type="compositionally biased region" description="Low complexity" evidence="1">
    <location>
        <begin position="546"/>
        <end position="563"/>
    </location>
</feature>
<dbReference type="AlphaFoldDB" id="A0A1D2VHW0"/>
<evidence type="ECO:0000313" key="2">
    <source>
        <dbReference type="EMBL" id="ODV61195.1"/>
    </source>
</evidence>